<sequence>MSVLAGRSVWRSIGSIVPNVLRWRRGGASILAVLAVDATARADATATRVEGHVLHPLAHGAHLELAQPLLEELQIPPPLVDLGVELGDDGVILGAVAHGNGSLDQSLFSLDLLVDVEHFLLVGHGGGVDSVRLSAQKQIRKGRRGDATKIKKRKNLGRRCGPDSAQLKARKCNFGGD</sequence>
<name>A0ABR3WS08_9PEZI</name>
<gene>
    <name evidence="1" type="ORF">VTK73DRAFT_4682</name>
</gene>
<evidence type="ECO:0000313" key="2">
    <source>
        <dbReference type="Proteomes" id="UP001586593"/>
    </source>
</evidence>
<dbReference type="EMBL" id="JAZHXJ010000264">
    <property type="protein sequence ID" value="KAL1866448.1"/>
    <property type="molecule type" value="Genomic_DNA"/>
</dbReference>
<keyword evidence="2" id="KW-1185">Reference proteome</keyword>
<comment type="caution">
    <text evidence="1">The sequence shown here is derived from an EMBL/GenBank/DDBJ whole genome shotgun (WGS) entry which is preliminary data.</text>
</comment>
<proteinExistence type="predicted"/>
<evidence type="ECO:0000313" key="1">
    <source>
        <dbReference type="EMBL" id="KAL1866448.1"/>
    </source>
</evidence>
<organism evidence="1 2">
    <name type="scientific">Phialemonium thermophilum</name>
    <dbReference type="NCBI Taxonomy" id="223376"/>
    <lineage>
        <taxon>Eukaryota</taxon>
        <taxon>Fungi</taxon>
        <taxon>Dikarya</taxon>
        <taxon>Ascomycota</taxon>
        <taxon>Pezizomycotina</taxon>
        <taxon>Sordariomycetes</taxon>
        <taxon>Sordariomycetidae</taxon>
        <taxon>Cephalothecales</taxon>
        <taxon>Cephalothecaceae</taxon>
        <taxon>Phialemonium</taxon>
    </lineage>
</organism>
<accession>A0ABR3WS08</accession>
<evidence type="ECO:0008006" key="3">
    <source>
        <dbReference type="Google" id="ProtNLM"/>
    </source>
</evidence>
<protein>
    <recommendedName>
        <fullName evidence="3">Secreted protein</fullName>
    </recommendedName>
</protein>
<dbReference type="Proteomes" id="UP001586593">
    <property type="component" value="Unassembled WGS sequence"/>
</dbReference>
<reference evidence="1 2" key="1">
    <citation type="journal article" date="2024" name="Commun. Biol.">
        <title>Comparative genomic analysis of thermophilic fungi reveals convergent evolutionary adaptations and gene losses.</title>
        <authorList>
            <person name="Steindorff A.S."/>
            <person name="Aguilar-Pontes M.V."/>
            <person name="Robinson A.J."/>
            <person name="Andreopoulos B."/>
            <person name="LaButti K."/>
            <person name="Kuo A."/>
            <person name="Mondo S."/>
            <person name="Riley R."/>
            <person name="Otillar R."/>
            <person name="Haridas S."/>
            <person name="Lipzen A."/>
            <person name="Grimwood J."/>
            <person name="Schmutz J."/>
            <person name="Clum A."/>
            <person name="Reid I.D."/>
            <person name="Moisan M.C."/>
            <person name="Butler G."/>
            <person name="Nguyen T.T.M."/>
            <person name="Dewar K."/>
            <person name="Conant G."/>
            <person name="Drula E."/>
            <person name="Henrissat B."/>
            <person name="Hansel C."/>
            <person name="Singer S."/>
            <person name="Hutchinson M.I."/>
            <person name="de Vries R.P."/>
            <person name="Natvig D.O."/>
            <person name="Powell A.J."/>
            <person name="Tsang A."/>
            <person name="Grigoriev I.V."/>
        </authorList>
    </citation>
    <scope>NUCLEOTIDE SEQUENCE [LARGE SCALE GENOMIC DNA]</scope>
    <source>
        <strain evidence="1 2">ATCC 24622</strain>
    </source>
</reference>